<dbReference type="OrthoDB" id="1298693at2759"/>
<evidence type="ECO:0000313" key="1">
    <source>
        <dbReference type="EMBL" id="KAG5632457.1"/>
    </source>
</evidence>
<dbReference type="Proteomes" id="UP000824120">
    <property type="component" value="Chromosome 1"/>
</dbReference>
<sequence length="117" mass="14186">MELHDPHMIGGRYTWFRGPNHPGAARLDRFFFSMEWEETFNNIRQKKSPKGSNFKFESWWLKVEGFNEMVQNWWDEFVVPGCPDYKHSSKLRMLKHKLEVWSRATFGEMRRTICLKN</sequence>
<reference evidence="1 2" key="1">
    <citation type="submission" date="2020-09" db="EMBL/GenBank/DDBJ databases">
        <title>De no assembly of potato wild relative species, Solanum commersonii.</title>
        <authorList>
            <person name="Cho K."/>
        </authorList>
    </citation>
    <scope>NUCLEOTIDE SEQUENCE [LARGE SCALE GENOMIC DNA]</scope>
    <source>
        <strain evidence="1">LZ3.2</strain>
        <tissue evidence="1">Leaf</tissue>
    </source>
</reference>
<protein>
    <submittedName>
        <fullName evidence="1">Uncharacterized protein</fullName>
    </submittedName>
</protein>
<dbReference type="AlphaFoldDB" id="A0A9J6B708"/>
<comment type="caution">
    <text evidence="1">The sequence shown here is derived from an EMBL/GenBank/DDBJ whole genome shotgun (WGS) entry which is preliminary data.</text>
</comment>
<evidence type="ECO:0000313" key="2">
    <source>
        <dbReference type="Proteomes" id="UP000824120"/>
    </source>
</evidence>
<accession>A0A9J6B708</accession>
<proteinExistence type="predicted"/>
<name>A0A9J6B708_SOLCO</name>
<gene>
    <name evidence="1" type="ORF">H5410_004174</name>
</gene>
<dbReference type="EMBL" id="JACXVP010000001">
    <property type="protein sequence ID" value="KAG5632457.1"/>
    <property type="molecule type" value="Genomic_DNA"/>
</dbReference>
<keyword evidence="2" id="KW-1185">Reference proteome</keyword>
<organism evidence="1 2">
    <name type="scientific">Solanum commersonii</name>
    <name type="common">Commerson's wild potato</name>
    <name type="synonym">Commerson's nightshade</name>
    <dbReference type="NCBI Taxonomy" id="4109"/>
    <lineage>
        <taxon>Eukaryota</taxon>
        <taxon>Viridiplantae</taxon>
        <taxon>Streptophyta</taxon>
        <taxon>Embryophyta</taxon>
        <taxon>Tracheophyta</taxon>
        <taxon>Spermatophyta</taxon>
        <taxon>Magnoliopsida</taxon>
        <taxon>eudicotyledons</taxon>
        <taxon>Gunneridae</taxon>
        <taxon>Pentapetalae</taxon>
        <taxon>asterids</taxon>
        <taxon>lamiids</taxon>
        <taxon>Solanales</taxon>
        <taxon>Solanaceae</taxon>
        <taxon>Solanoideae</taxon>
        <taxon>Solaneae</taxon>
        <taxon>Solanum</taxon>
    </lineage>
</organism>